<evidence type="ECO:0000256" key="3">
    <source>
        <dbReference type="PROSITE-ProRule" id="PRU00176"/>
    </source>
</evidence>
<dbReference type="AlphaFoldDB" id="A0A9K3GR18"/>
<feature type="non-terminal residue" evidence="5">
    <location>
        <position position="1"/>
    </location>
</feature>
<dbReference type="Gene3D" id="3.30.70.330">
    <property type="match status" value="1"/>
</dbReference>
<dbReference type="EMBL" id="BDIP01009395">
    <property type="protein sequence ID" value="GIQ92307.1"/>
    <property type="molecule type" value="Genomic_DNA"/>
</dbReference>
<proteinExistence type="predicted"/>
<organism evidence="5 6">
    <name type="scientific">Kipferlia bialata</name>
    <dbReference type="NCBI Taxonomy" id="797122"/>
    <lineage>
        <taxon>Eukaryota</taxon>
        <taxon>Metamonada</taxon>
        <taxon>Carpediemonas-like organisms</taxon>
        <taxon>Kipferlia</taxon>
    </lineage>
</organism>
<dbReference type="OrthoDB" id="4207594at2759"/>
<protein>
    <recommendedName>
        <fullName evidence="4">RRM domain-containing protein</fullName>
    </recommendedName>
</protein>
<dbReference type="InterPro" id="IPR035979">
    <property type="entry name" value="RBD_domain_sf"/>
</dbReference>
<name>A0A9K3GR18_9EUKA</name>
<evidence type="ECO:0000256" key="2">
    <source>
        <dbReference type="ARBA" id="ARBA00022884"/>
    </source>
</evidence>
<keyword evidence="6" id="KW-1185">Reference proteome</keyword>
<dbReference type="PROSITE" id="PS50102">
    <property type="entry name" value="RRM"/>
    <property type="match status" value="1"/>
</dbReference>
<dbReference type="GO" id="GO:0003723">
    <property type="term" value="F:RNA binding"/>
    <property type="evidence" value="ECO:0007669"/>
    <property type="project" value="UniProtKB-UniRule"/>
</dbReference>
<sequence length="104" mass="11885">SIYIKPIPIDMTEQDLLSLCTDLGCHGVESINLMRRSNRPRGYAFVQFSTVEDAQDAIEKLEEYGKFKAGPARYSGEHKNYLSRYCEMSDPENTNIYIANLDID</sequence>
<dbReference type="SMART" id="SM00360">
    <property type="entry name" value="RRM"/>
    <property type="match status" value="1"/>
</dbReference>
<dbReference type="Proteomes" id="UP000265618">
    <property type="component" value="Unassembled WGS sequence"/>
</dbReference>
<dbReference type="Pfam" id="PF00076">
    <property type="entry name" value="RRM_1"/>
    <property type="match status" value="1"/>
</dbReference>
<keyword evidence="2 3" id="KW-0694">RNA-binding</keyword>
<dbReference type="SUPFAM" id="SSF54928">
    <property type="entry name" value="RNA-binding domain, RBD"/>
    <property type="match status" value="1"/>
</dbReference>
<accession>A0A9K3GR18</accession>
<dbReference type="InterPro" id="IPR012677">
    <property type="entry name" value="Nucleotide-bd_a/b_plait_sf"/>
</dbReference>
<evidence type="ECO:0000256" key="1">
    <source>
        <dbReference type="ARBA" id="ARBA00022737"/>
    </source>
</evidence>
<feature type="non-terminal residue" evidence="5">
    <location>
        <position position="104"/>
    </location>
</feature>
<evidence type="ECO:0000313" key="5">
    <source>
        <dbReference type="EMBL" id="GIQ92307.1"/>
    </source>
</evidence>
<gene>
    <name evidence="5" type="ORF">KIPB_015997</name>
</gene>
<feature type="domain" description="RRM" evidence="4">
    <location>
        <begin position="1"/>
        <end position="66"/>
    </location>
</feature>
<keyword evidence="1" id="KW-0677">Repeat</keyword>
<reference evidence="5 6" key="1">
    <citation type="journal article" date="2018" name="PLoS ONE">
        <title>The draft genome of Kipferlia bialata reveals reductive genome evolution in fornicate parasites.</title>
        <authorList>
            <person name="Tanifuji G."/>
            <person name="Takabayashi S."/>
            <person name="Kume K."/>
            <person name="Takagi M."/>
            <person name="Nakayama T."/>
            <person name="Kamikawa R."/>
            <person name="Inagaki Y."/>
            <person name="Hashimoto T."/>
        </authorList>
    </citation>
    <scope>NUCLEOTIDE SEQUENCE [LARGE SCALE GENOMIC DNA]</scope>
    <source>
        <strain evidence="5">NY0173</strain>
    </source>
</reference>
<evidence type="ECO:0000313" key="6">
    <source>
        <dbReference type="Proteomes" id="UP000265618"/>
    </source>
</evidence>
<dbReference type="PANTHER" id="PTHR24012">
    <property type="entry name" value="RNA BINDING PROTEIN"/>
    <property type="match status" value="1"/>
</dbReference>
<comment type="caution">
    <text evidence="5">The sequence shown here is derived from an EMBL/GenBank/DDBJ whole genome shotgun (WGS) entry which is preliminary data.</text>
</comment>
<dbReference type="CDD" id="cd00590">
    <property type="entry name" value="RRM_SF"/>
    <property type="match status" value="1"/>
</dbReference>
<evidence type="ECO:0000259" key="4">
    <source>
        <dbReference type="PROSITE" id="PS50102"/>
    </source>
</evidence>
<dbReference type="InterPro" id="IPR000504">
    <property type="entry name" value="RRM_dom"/>
</dbReference>